<dbReference type="AlphaFoldDB" id="A0A8S1NAY8"/>
<comment type="caution">
    <text evidence="2">The sequence shown here is derived from an EMBL/GenBank/DDBJ whole genome shotgun (WGS) entry which is preliminary data.</text>
</comment>
<evidence type="ECO:0000313" key="3">
    <source>
        <dbReference type="Proteomes" id="UP000692954"/>
    </source>
</evidence>
<dbReference type="Proteomes" id="UP000692954">
    <property type="component" value="Unassembled WGS sequence"/>
</dbReference>
<accession>A0A8S1NAY8</accession>
<keyword evidence="1" id="KW-0732">Signal</keyword>
<feature type="signal peptide" evidence="1">
    <location>
        <begin position="1"/>
        <end position="18"/>
    </location>
</feature>
<organism evidence="2 3">
    <name type="scientific">Paramecium sonneborni</name>
    <dbReference type="NCBI Taxonomy" id="65129"/>
    <lineage>
        <taxon>Eukaryota</taxon>
        <taxon>Sar</taxon>
        <taxon>Alveolata</taxon>
        <taxon>Ciliophora</taxon>
        <taxon>Intramacronucleata</taxon>
        <taxon>Oligohymenophorea</taxon>
        <taxon>Peniculida</taxon>
        <taxon>Parameciidae</taxon>
        <taxon>Paramecium</taxon>
    </lineage>
</organism>
<gene>
    <name evidence="2" type="ORF">PSON_ATCC_30995.1.T0520339</name>
</gene>
<sequence length="297" mass="34733">MKIFIFALVILCTSQVSFKSVGYCGCEYAKNEDLCKEFRRLDYCEWNQGKCIHLSYEQMCAQLTTKTDCEELEFHLDFDNGIRCTWSDNKCITKKITCETSKSCIDDVMGCYRNAFKKCTAPTTTTCSDYRYGILEGDHTQCPSQCMKSNSTNICEEYNCKKLTTQKECEKVSGYELSDERYFYCNWSIDGSCDLIETGLECSKYNKYEKVCKASGYCIYEDNQCQIQKCSDQISIETCTTIGNIFSTTLCTWKNGYCYESTEEEFQQQCKEQQYSFFRFLFFLNEKGECQRYKQHR</sequence>
<protein>
    <submittedName>
        <fullName evidence="2">Uncharacterized protein</fullName>
    </submittedName>
</protein>
<dbReference type="EMBL" id="CAJJDN010000052">
    <property type="protein sequence ID" value="CAD8088399.1"/>
    <property type="molecule type" value="Genomic_DNA"/>
</dbReference>
<reference evidence="2" key="1">
    <citation type="submission" date="2021-01" db="EMBL/GenBank/DDBJ databases">
        <authorList>
            <consortium name="Genoscope - CEA"/>
            <person name="William W."/>
        </authorList>
    </citation>
    <scope>NUCLEOTIDE SEQUENCE</scope>
</reference>
<name>A0A8S1NAY8_9CILI</name>
<feature type="chain" id="PRO_5035934355" evidence="1">
    <location>
        <begin position="19"/>
        <end position="297"/>
    </location>
</feature>
<keyword evidence="3" id="KW-1185">Reference proteome</keyword>
<evidence type="ECO:0000313" key="2">
    <source>
        <dbReference type="EMBL" id="CAD8088399.1"/>
    </source>
</evidence>
<evidence type="ECO:0000256" key="1">
    <source>
        <dbReference type="SAM" id="SignalP"/>
    </source>
</evidence>
<proteinExistence type="predicted"/>